<evidence type="ECO:0000256" key="4">
    <source>
        <dbReference type="ARBA" id="ARBA00022490"/>
    </source>
</evidence>
<evidence type="ECO:0000313" key="6">
    <source>
        <dbReference type="EMBL" id="GER00365.1"/>
    </source>
</evidence>
<dbReference type="Gene3D" id="1.10.10.10">
    <property type="entry name" value="Winged helix-like DNA-binding domain superfamily/Winged helix DNA-binding domain"/>
    <property type="match status" value="1"/>
</dbReference>
<organism evidence="6 7">
    <name type="scientific">Iodidimonas gelatinilytica</name>
    <dbReference type="NCBI Taxonomy" id="1236966"/>
    <lineage>
        <taxon>Bacteria</taxon>
        <taxon>Pseudomonadati</taxon>
        <taxon>Pseudomonadota</taxon>
        <taxon>Alphaproteobacteria</taxon>
        <taxon>Iodidimonadales</taxon>
        <taxon>Iodidimonadaceae</taxon>
        <taxon>Iodidimonas</taxon>
    </lineage>
</organism>
<evidence type="ECO:0000313" key="7">
    <source>
        <dbReference type="Proteomes" id="UP000325187"/>
    </source>
</evidence>
<dbReference type="GO" id="GO:0006282">
    <property type="term" value="P:regulation of DNA repair"/>
    <property type="evidence" value="ECO:0007669"/>
    <property type="project" value="InterPro"/>
</dbReference>
<evidence type="ECO:0000256" key="2">
    <source>
        <dbReference type="ARBA" id="ARBA00009695"/>
    </source>
</evidence>
<dbReference type="InterPro" id="IPR036388">
    <property type="entry name" value="WH-like_DNA-bd_sf"/>
</dbReference>
<dbReference type="PANTHER" id="PTHR33602:SF1">
    <property type="entry name" value="REGULATORY PROTEIN RECX FAMILY PROTEIN"/>
    <property type="match status" value="1"/>
</dbReference>
<keyword evidence="4" id="KW-0963">Cytoplasm</keyword>
<dbReference type="InterPro" id="IPR003783">
    <property type="entry name" value="Regulatory_RecX"/>
</dbReference>
<comment type="similarity">
    <text evidence="2">Belongs to the RecX family.</text>
</comment>
<sequence>MTKRPYEKSAAKPMTPDRLERAAYHYLERFATSAGNLRRVLEQKNRRRNASFAPPSAEQEQWIDTLIEKLLRLQLLDDRAYAEAMARSQHLRGKPKRSIQHWLKARAVSEADIDAALNALADDIGPMTDLDHLAAMRFARKRRLGPWKRDMKDRTPETPDRRAMHARQNKEIAAFARAGFSYDIARKILAADTEEELKALFGDGDAPIIDAVDFPADPDDGGLS</sequence>
<accession>A0A5A7MY63</accession>
<dbReference type="AlphaFoldDB" id="A0A5A7MY63"/>
<evidence type="ECO:0000256" key="3">
    <source>
        <dbReference type="ARBA" id="ARBA00018111"/>
    </source>
</evidence>
<dbReference type="GO" id="GO:0005737">
    <property type="term" value="C:cytoplasm"/>
    <property type="evidence" value="ECO:0007669"/>
    <property type="project" value="UniProtKB-SubCell"/>
</dbReference>
<proteinExistence type="inferred from homology"/>
<dbReference type="RefSeq" id="WP_210432302.1">
    <property type="nucleotide sequence ID" value="NZ_BKCM01000004.1"/>
</dbReference>
<evidence type="ECO:0000256" key="1">
    <source>
        <dbReference type="ARBA" id="ARBA00004496"/>
    </source>
</evidence>
<dbReference type="PANTHER" id="PTHR33602">
    <property type="entry name" value="REGULATORY PROTEIN RECX FAMILY PROTEIN"/>
    <property type="match status" value="1"/>
</dbReference>
<keyword evidence="7" id="KW-1185">Reference proteome</keyword>
<dbReference type="InterPro" id="IPR053924">
    <property type="entry name" value="RecX_HTH_2nd"/>
</dbReference>
<feature type="domain" description="RecX second three-helical" evidence="5">
    <location>
        <begin position="77"/>
        <end position="117"/>
    </location>
</feature>
<comment type="caution">
    <text evidence="6">The sequence shown here is derived from an EMBL/GenBank/DDBJ whole genome shotgun (WGS) entry which is preliminary data.</text>
</comment>
<name>A0A5A7MY63_9PROT</name>
<reference evidence="6 7" key="1">
    <citation type="submission" date="2019-09" db="EMBL/GenBank/DDBJ databases">
        <title>NBRP : Genome information of microbial organism related human and environment.</title>
        <authorList>
            <person name="Hattori M."/>
            <person name="Oshima K."/>
            <person name="Inaba H."/>
            <person name="Suda W."/>
            <person name="Sakamoto M."/>
            <person name="Iino T."/>
            <person name="Kitahara M."/>
            <person name="Oshida Y."/>
            <person name="Iida T."/>
            <person name="Kudo T."/>
            <person name="Itoh T."/>
            <person name="Ohkuma M."/>
        </authorList>
    </citation>
    <scope>NUCLEOTIDE SEQUENCE [LARGE SCALE GENOMIC DNA]</scope>
    <source>
        <strain evidence="6 7">Mie-1</strain>
    </source>
</reference>
<dbReference type="Pfam" id="PF02631">
    <property type="entry name" value="RecX_HTH2"/>
    <property type="match status" value="1"/>
</dbReference>
<dbReference type="EMBL" id="BKCM01000004">
    <property type="protein sequence ID" value="GER00365.1"/>
    <property type="molecule type" value="Genomic_DNA"/>
</dbReference>
<evidence type="ECO:0000259" key="5">
    <source>
        <dbReference type="Pfam" id="PF02631"/>
    </source>
</evidence>
<gene>
    <name evidence="6" type="ORF">JCM17845_09880</name>
</gene>
<protein>
    <recommendedName>
        <fullName evidence="3">Regulatory protein RecX</fullName>
    </recommendedName>
</protein>
<dbReference type="Proteomes" id="UP000325187">
    <property type="component" value="Unassembled WGS sequence"/>
</dbReference>
<comment type="subcellular location">
    <subcellularLocation>
        <location evidence="1">Cytoplasm</location>
    </subcellularLocation>
</comment>